<dbReference type="Gene3D" id="3.40.47.10">
    <property type="match status" value="1"/>
</dbReference>
<dbReference type="InterPro" id="IPR016039">
    <property type="entry name" value="Thiolase-like"/>
</dbReference>
<organism evidence="2 3">
    <name type="scientific">Leersia perrieri</name>
    <dbReference type="NCBI Taxonomy" id="77586"/>
    <lineage>
        <taxon>Eukaryota</taxon>
        <taxon>Viridiplantae</taxon>
        <taxon>Streptophyta</taxon>
        <taxon>Embryophyta</taxon>
        <taxon>Tracheophyta</taxon>
        <taxon>Spermatophyta</taxon>
        <taxon>Magnoliopsida</taxon>
        <taxon>Liliopsida</taxon>
        <taxon>Poales</taxon>
        <taxon>Poaceae</taxon>
        <taxon>BOP clade</taxon>
        <taxon>Oryzoideae</taxon>
        <taxon>Oryzeae</taxon>
        <taxon>Oryzinae</taxon>
        <taxon>Leersia</taxon>
    </lineage>
</organism>
<dbReference type="HOGENOM" id="CLU_193430_1_0_1"/>
<accession>A0A0D9XSN1</accession>
<dbReference type="EnsemblPlants" id="LPERR11G12290.1">
    <property type="protein sequence ID" value="LPERR11G12290.1"/>
    <property type="gene ID" value="LPERR11G12290"/>
</dbReference>
<dbReference type="AlphaFoldDB" id="A0A0D9XSN1"/>
<reference evidence="2 3" key="1">
    <citation type="submission" date="2012-08" db="EMBL/GenBank/DDBJ databases">
        <title>Oryza genome evolution.</title>
        <authorList>
            <person name="Wing R.A."/>
        </authorList>
    </citation>
    <scope>NUCLEOTIDE SEQUENCE</scope>
</reference>
<name>A0A0D9XSN1_9ORYZ</name>
<dbReference type="GO" id="GO:0016746">
    <property type="term" value="F:acyltransferase activity"/>
    <property type="evidence" value="ECO:0007669"/>
    <property type="project" value="InterPro"/>
</dbReference>
<protein>
    <recommendedName>
        <fullName evidence="1">Chalcone/stilbene synthase N-terminal domain-containing protein</fullName>
    </recommendedName>
</protein>
<dbReference type="Proteomes" id="UP000032180">
    <property type="component" value="Chromosome 11"/>
</dbReference>
<dbReference type="SUPFAM" id="SSF53901">
    <property type="entry name" value="Thiolase-like"/>
    <property type="match status" value="1"/>
</dbReference>
<feature type="domain" description="Chalcone/stilbene synthase N-terminal" evidence="1">
    <location>
        <begin position="13"/>
        <end position="56"/>
    </location>
</feature>
<evidence type="ECO:0000313" key="3">
    <source>
        <dbReference type="Proteomes" id="UP000032180"/>
    </source>
</evidence>
<reference evidence="3" key="2">
    <citation type="submission" date="2013-12" db="EMBL/GenBank/DDBJ databases">
        <authorList>
            <person name="Yu Y."/>
            <person name="Lee S."/>
            <person name="de Baynast K."/>
            <person name="Wissotski M."/>
            <person name="Liu L."/>
            <person name="Talag J."/>
            <person name="Goicoechea J."/>
            <person name="Angelova A."/>
            <person name="Jetty R."/>
            <person name="Kudrna D."/>
            <person name="Golser W."/>
            <person name="Rivera L."/>
            <person name="Zhang J."/>
            <person name="Wing R."/>
        </authorList>
    </citation>
    <scope>NUCLEOTIDE SEQUENCE</scope>
</reference>
<proteinExistence type="predicted"/>
<sequence>MASPAAVPETKAIDAVCARQHAAMLGIGTAVPANWLAQEEYVDWFFRVTKSDHLISLSYLG</sequence>
<dbReference type="Gramene" id="LPERR11G12290.1">
    <property type="protein sequence ID" value="LPERR11G12290.1"/>
    <property type="gene ID" value="LPERR11G12290"/>
</dbReference>
<dbReference type="InterPro" id="IPR001099">
    <property type="entry name" value="Chalcone/stilbene_synt_N"/>
</dbReference>
<evidence type="ECO:0000259" key="1">
    <source>
        <dbReference type="Pfam" id="PF00195"/>
    </source>
</evidence>
<reference evidence="2" key="3">
    <citation type="submission" date="2015-04" db="UniProtKB">
        <authorList>
            <consortium name="EnsemblPlants"/>
        </authorList>
    </citation>
    <scope>IDENTIFICATION</scope>
</reference>
<keyword evidence="3" id="KW-1185">Reference proteome</keyword>
<evidence type="ECO:0000313" key="2">
    <source>
        <dbReference type="EnsemblPlants" id="LPERR11G12290.1"/>
    </source>
</evidence>
<dbReference type="Pfam" id="PF00195">
    <property type="entry name" value="Chal_sti_synt_N"/>
    <property type="match status" value="1"/>
</dbReference>